<keyword evidence="2" id="KW-0238">DNA-binding</keyword>
<evidence type="ECO:0000313" key="5">
    <source>
        <dbReference type="EMBL" id="MBP1994359.1"/>
    </source>
</evidence>
<dbReference type="Pfam" id="PF14526">
    <property type="entry name" value="Cass2"/>
    <property type="match status" value="1"/>
</dbReference>
<keyword evidence="6" id="KW-1185">Reference proteome</keyword>
<dbReference type="RefSeq" id="WP_209976196.1">
    <property type="nucleotide sequence ID" value="NZ_JAGGLB010000025.1"/>
</dbReference>
<name>A0ABS4J3D6_9BACL</name>
<dbReference type="Gene3D" id="1.10.10.60">
    <property type="entry name" value="Homeodomain-like"/>
    <property type="match status" value="2"/>
</dbReference>
<dbReference type="PANTHER" id="PTHR47504">
    <property type="entry name" value="RIGHT ORIGIN-BINDING PROTEIN"/>
    <property type="match status" value="1"/>
</dbReference>
<gene>
    <name evidence="5" type="ORF">J2Z66_005995</name>
</gene>
<accession>A0ABS4J3D6</accession>
<dbReference type="Proteomes" id="UP001519287">
    <property type="component" value="Unassembled WGS sequence"/>
</dbReference>
<comment type="caution">
    <text evidence="5">The sequence shown here is derived from an EMBL/GenBank/DDBJ whole genome shotgun (WGS) entry which is preliminary data.</text>
</comment>
<dbReference type="InterPro" id="IPR009057">
    <property type="entry name" value="Homeodomain-like_sf"/>
</dbReference>
<dbReference type="SMART" id="SM00342">
    <property type="entry name" value="HTH_ARAC"/>
    <property type="match status" value="1"/>
</dbReference>
<dbReference type="SUPFAM" id="SSF55136">
    <property type="entry name" value="Probable bacterial effector-binding domain"/>
    <property type="match status" value="1"/>
</dbReference>
<evidence type="ECO:0000256" key="1">
    <source>
        <dbReference type="ARBA" id="ARBA00023015"/>
    </source>
</evidence>
<dbReference type="InterPro" id="IPR011256">
    <property type="entry name" value="Reg_factor_effector_dom_sf"/>
</dbReference>
<evidence type="ECO:0000256" key="3">
    <source>
        <dbReference type="ARBA" id="ARBA00023163"/>
    </source>
</evidence>
<dbReference type="InterPro" id="IPR020449">
    <property type="entry name" value="Tscrpt_reg_AraC-type_HTH"/>
</dbReference>
<keyword evidence="1" id="KW-0805">Transcription regulation</keyword>
<evidence type="ECO:0000256" key="2">
    <source>
        <dbReference type="ARBA" id="ARBA00023125"/>
    </source>
</evidence>
<dbReference type="InterPro" id="IPR050959">
    <property type="entry name" value="MarA-like"/>
</dbReference>
<reference evidence="5 6" key="1">
    <citation type="submission" date="2021-03" db="EMBL/GenBank/DDBJ databases">
        <title>Genomic Encyclopedia of Type Strains, Phase IV (KMG-IV): sequencing the most valuable type-strain genomes for metagenomic binning, comparative biology and taxonomic classification.</title>
        <authorList>
            <person name="Goeker M."/>
        </authorList>
    </citation>
    <scope>NUCLEOTIDE SEQUENCE [LARGE SCALE GENOMIC DNA]</scope>
    <source>
        <strain evidence="5 6">DSM 26048</strain>
    </source>
</reference>
<dbReference type="Pfam" id="PF12833">
    <property type="entry name" value="HTH_18"/>
    <property type="match status" value="1"/>
</dbReference>
<dbReference type="SUPFAM" id="SSF46689">
    <property type="entry name" value="Homeodomain-like"/>
    <property type="match status" value="2"/>
</dbReference>
<dbReference type="PROSITE" id="PS01124">
    <property type="entry name" value="HTH_ARAC_FAMILY_2"/>
    <property type="match status" value="1"/>
</dbReference>
<dbReference type="Gene3D" id="3.20.80.10">
    <property type="entry name" value="Regulatory factor, effector binding domain"/>
    <property type="match status" value="1"/>
</dbReference>
<keyword evidence="3" id="KW-0804">Transcription</keyword>
<dbReference type="PROSITE" id="PS00041">
    <property type="entry name" value="HTH_ARAC_FAMILY_1"/>
    <property type="match status" value="1"/>
</dbReference>
<evidence type="ECO:0000313" key="6">
    <source>
        <dbReference type="Proteomes" id="UP001519287"/>
    </source>
</evidence>
<dbReference type="PRINTS" id="PR00032">
    <property type="entry name" value="HTHARAC"/>
</dbReference>
<dbReference type="EMBL" id="JAGGLB010000025">
    <property type="protein sequence ID" value="MBP1994359.1"/>
    <property type="molecule type" value="Genomic_DNA"/>
</dbReference>
<sequence>MEYEQRIQSVLNYIETHVLEDIACESLAELAGFSKSHFLRVFEAYTGYTVMAYVRGRRLHLAAERIDQSGDKIANIAYEYGFDSHDVFGRAFKRAYSITPESYRRRRFLLPSFLAVNLAQQRKGEESMVETTPEVSVLTRPAMKLIGIECRMEDGFESPDLWKRYFDTWQDTFGSIAHLRVEPEKEMDYALTVAQDESGYTYFIGIEVTSMDLVPPGTVARHIPKTKYARFTAIGSVTESIKRDV</sequence>
<protein>
    <submittedName>
        <fullName evidence="5">AraC family transcriptional regulator</fullName>
    </submittedName>
</protein>
<dbReference type="InterPro" id="IPR018060">
    <property type="entry name" value="HTH_AraC"/>
</dbReference>
<proteinExistence type="predicted"/>
<dbReference type="PANTHER" id="PTHR47504:SF5">
    <property type="entry name" value="RIGHT ORIGIN-BINDING PROTEIN"/>
    <property type="match status" value="1"/>
</dbReference>
<dbReference type="InterPro" id="IPR018062">
    <property type="entry name" value="HTH_AraC-typ_CS"/>
</dbReference>
<dbReference type="InterPro" id="IPR029441">
    <property type="entry name" value="Cass2"/>
</dbReference>
<evidence type="ECO:0000259" key="4">
    <source>
        <dbReference type="PROSITE" id="PS01124"/>
    </source>
</evidence>
<feature type="domain" description="HTH araC/xylS-type" evidence="4">
    <location>
        <begin position="8"/>
        <end position="106"/>
    </location>
</feature>
<organism evidence="5 6">
    <name type="scientific">Paenibacillus eucommiae</name>
    <dbReference type="NCBI Taxonomy" id="1355755"/>
    <lineage>
        <taxon>Bacteria</taxon>
        <taxon>Bacillati</taxon>
        <taxon>Bacillota</taxon>
        <taxon>Bacilli</taxon>
        <taxon>Bacillales</taxon>
        <taxon>Paenibacillaceae</taxon>
        <taxon>Paenibacillus</taxon>
    </lineage>
</organism>